<dbReference type="AlphaFoldDB" id="A0A1F5MHN1"/>
<name>A0A1F5MHN1_9BACT</name>
<dbReference type="EMBL" id="MFDT01000026">
    <property type="protein sequence ID" value="OGE64868.1"/>
    <property type="molecule type" value="Genomic_DNA"/>
</dbReference>
<dbReference type="Gene3D" id="3.40.50.720">
    <property type="entry name" value="NAD(P)-binding Rossmann-like Domain"/>
    <property type="match status" value="1"/>
</dbReference>
<dbReference type="InterPro" id="IPR036291">
    <property type="entry name" value="NAD(P)-bd_dom_sf"/>
</dbReference>
<dbReference type="SUPFAM" id="SSF51735">
    <property type="entry name" value="NAD(P)-binding Rossmann-fold domains"/>
    <property type="match status" value="1"/>
</dbReference>
<proteinExistence type="predicted"/>
<reference evidence="1 2" key="1">
    <citation type="journal article" date="2016" name="Nat. Commun.">
        <title>Thousands of microbial genomes shed light on interconnected biogeochemical processes in an aquifer system.</title>
        <authorList>
            <person name="Anantharaman K."/>
            <person name="Brown C.T."/>
            <person name="Hug L.A."/>
            <person name="Sharon I."/>
            <person name="Castelle C.J."/>
            <person name="Probst A.J."/>
            <person name="Thomas B.C."/>
            <person name="Singh A."/>
            <person name="Wilkins M.J."/>
            <person name="Karaoz U."/>
            <person name="Brodie E.L."/>
            <person name="Williams K.H."/>
            <person name="Hubbard S.S."/>
            <person name="Banfield J.F."/>
        </authorList>
    </citation>
    <scope>NUCLEOTIDE SEQUENCE [LARGE SCALE GENOMIC DNA]</scope>
</reference>
<dbReference type="Proteomes" id="UP000178859">
    <property type="component" value="Unassembled WGS sequence"/>
</dbReference>
<evidence type="ECO:0000313" key="2">
    <source>
        <dbReference type="Proteomes" id="UP000178859"/>
    </source>
</evidence>
<sequence>MQKLHNNRVITILGSTGELGSQLANYLIKKQKDALLVVRKGHLEKLKQTIKLNDCLQILEVSTLFDKNLLDKIQNSSKIIFNLTGLVSLSFSEKVYPHVLLINGFFPSLLVQSGKKFQVPIVYASTQRMKILTQRRDIKIWISRAIREFNSFIDETNIKTNFENDALAFTKKFLLNHPLPSNINIYELSKALGETMLGQSDNSIILRISSYYGPRCSTRRTVGRLIFSRLLGQEAVEKEEVRDFLYVQDLNEVFEKLINFIPGKLYIRYCCSGTNTSKSDIITKIIEKTPDDGGVLKILDGNDIEIFKPSGRWLKNALKRNPTKLNDGLAKTIRSVRKLYFSKNPMAIIERLHALYDQIKQKADEQGINSQEVEKIKSRFFRYHDGRWEPHEAFWKPTGLVLGYPFPEPLGEKLISLREEILAKLGLEPGQYWLQDKDALHITIVSYSHYSEAGMNVIPLPSAEVSKAREIIRSYKPIEISFRGALVTNNGSLLVKGFVDNEDLFLLRGELMSKIRGITQQPQNLVHVKLAQILDDVPYELTEEVNRLTSSTDLGCYVINDAKTPQRELLQFKAF</sequence>
<organism evidence="1 2">
    <name type="scientific">Candidatus Daviesbacteria bacterium RIFCSPLOWO2_02_FULL_36_7</name>
    <dbReference type="NCBI Taxonomy" id="1797792"/>
    <lineage>
        <taxon>Bacteria</taxon>
        <taxon>Candidatus Daviesiibacteriota</taxon>
    </lineage>
</organism>
<evidence type="ECO:0000313" key="1">
    <source>
        <dbReference type="EMBL" id="OGE64868.1"/>
    </source>
</evidence>
<gene>
    <name evidence="1" type="ORF">A3I48_01970</name>
</gene>
<protein>
    <submittedName>
        <fullName evidence="1">Uncharacterized protein</fullName>
    </submittedName>
</protein>
<accession>A0A1F5MHN1</accession>
<comment type="caution">
    <text evidence="1">The sequence shown here is derived from an EMBL/GenBank/DDBJ whole genome shotgun (WGS) entry which is preliminary data.</text>
</comment>